<dbReference type="InterPro" id="IPR016024">
    <property type="entry name" value="ARM-type_fold"/>
</dbReference>
<evidence type="ECO:0000313" key="2">
    <source>
        <dbReference type="EMBL" id="QDU81166.1"/>
    </source>
</evidence>
<protein>
    <recommendedName>
        <fullName evidence="4">HEAT repeat protein</fullName>
    </recommendedName>
</protein>
<dbReference type="AlphaFoldDB" id="A0A518CPK7"/>
<feature type="chain" id="PRO_5022003970" description="HEAT repeat protein" evidence="1">
    <location>
        <begin position="38"/>
        <end position="503"/>
    </location>
</feature>
<sequence precursor="true">MKHDVHTMSHLKTRTLCFSTLIATLILFVDAPQSVFAQEDSGNFFEGFAKPLRNLTADGGSEDIADSKTEQAPPPAVEELALDLLVSGQTHPSQQIDTELTNAEAIKDFARNRSQLGDILEEGKIDSDSMEVIRKSLEQLLYSLTVKEHQKSEESNKIYDLLYRYFVKKSGEDLPPIQRQRYREQVFSQMLPLMEEMLKQNYFVRLRIAILLSDLDLKIGDYRNNISPVPFRAAVDLALKTVASEDQPEAVKICCLRSLHKGLQYGDFSKVYRLQIVAVCIDQLLGKADNWWYQRELVKCLEVSDVDIDENGVPVVVHALAVVLSDPTRNKMVRSQAAHALGRVPISSGMRINFELLSYELLSFTISMAEERDDMISSYEGSQVPAAFMSHWGLCFGNVYLAYQPLDQQEKTNEVGLLQRTTRPGMNDHATQIKETYSRIHPFFSFLLNKNNFNTKFPEAMVTSGKKWLEEYPPSDFKVAPNTEALVNLNQKSQPEAAQTASR</sequence>
<dbReference type="SUPFAM" id="SSF48371">
    <property type="entry name" value="ARM repeat"/>
    <property type="match status" value="1"/>
</dbReference>
<feature type="signal peptide" evidence="1">
    <location>
        <begin position="1"/>
        <end position="37"/>
    </location>
</feature>
<evidence type="ECO:0008006" key="4">
    <source>
        <dbReference type="Google" id="ProtNLM"/>
    </source>
</evidence>
<gene>
    <name evidence="2" type="ORF">Pla110_29040</name>
</gene>
<name>A0A518CPK7_9PLAN</name>
<reference evidence="2 3" key="1">
    <citation type="submission" date="2019-02" db="EMBL/GenBank/DDBJ databases">
        <title>Deep-cultivation of Planctomycetes and their phenomic and genomic characterization uncovers novel biology.</title>
        <authorList>
            <person name="Wiegand S."/>
            <person name="Jogler M."/>
            <person name="Boedeker C."/>
            <person name="Pinto D."/>
            <person name="Vollmers J."/>
            <person name="Rivas-Marin E."/>
            <person name="Kohn T."/>
            <person name="Peeters S.H."/>
            <person name="Heuer A."/>
            <person name="Rast P."/>
            <person name="Oberbeckmann S."/>
            <person name="Bunk B."/>
            <person name="Jeske O."/>
            <person name="Meyerdierks A."/>
            <person name="Storesund J.E."/>
            <person name="Kallscheuer N."/>
            <person name="Luecker S."/>
            <person name="Lage O.M."/>
            <person name="Pohl T."/>
            <person name="Merkel B.J."/>
            <person name="Hornburger P."/>
            <person name="Mueller R.-W."/>
            <person name="Bruemmer F."/>
            <person name="Labrenz M."/>
            <person name="Spormann A.M."/>
            <person name="Op den Camp H."/>
            <person name="Overmann J."/>
            <person name="Amann R."/>
            <person name="Jetten M.S.M."/>
            <person name="Mascher T."/>
            <person name="Medema M.H."/>
            <person name="Devos D.P."/>
            <person name="Kaster A.-K."/>
            <person name="Ovreas L."/>
            <person name="Rohde M."/>
            <person name="Galperin M.Y."/>
            <person name="Jogler C."/>
        </authorList>
    </citation>
    <scope>NUCLEOTIDE SEQUENCE [LARGE SCALE GENOMIC DNA]</scope>
    <source>
        <strain evidence="2 3">Pla110</strain>
    </source>
</reference>
<keyword evidence="3" id="KW-1185">Reference proteome</keyword>
<evidence type="ECO:0000313" key="3">
    <source>
        <dbReference type="Proteomes" id="UP000317178"/>
    </source>
</evidence>
<organism evidence="2 3">
    <name type="scientific">Polystyrenella longa</name>
    <dbReference type="NCBI Taxonomy" id="2528007"/>
    <lineage>
        <taxon>Bacteria</taxon>
        <taxon>Pseudomonadati</taxon>
        <taxon>Planctomycetota</taxon>
        <taxon>Planctomycetia</taxon>
        <taxon>Planctomycetales</taxon>
        <taxon>Planctomycetaceae</taxon>
        <taxon>Polystyrenella</taxon>
    </lineage>
</organism>
<keyword evidence="1" id="KW-0732">Signal</keyword>
<dbReference type="KEGG" id="plon:Pla110_29040"/>
<evidence type="ECO:0000256" key="1">
    <source>
        <dbReference type="SAM" id="SignalP"/>
    </source>
</evidence>
<dbReference type="Proteomes" id="UP000317178">
    <property type="component" value="Chromosome"/>
</dbReference>
<accession>A0A518CPK7</accession>
<dbReference type="EMBL" id="CP036281">
    <property type="protein sequence ID" value="QDU81166.1"/>
    <property type="molecule type" value="Genomic_DNA"/>
</dbReference>
<proteinExistence type="predicted"/>